<dbReference type="EMBL" id="JAPWDO010000005">
    <property type="protein sequence ID" value="KAJ5470678.1"/>
    <property type="molecule type" value="Genomic_DNA"/>
</dbReference>
<sequence>MSEIRKLQKFQNHSDEIFTFVQQFGRASEKVYKDGVCQAISLNEQSGCVVMSTVHGSAGTQHIRVTWLLNLLSKTTPNSVDKAMVDEDDDIESVRSDIPYNVGSHLKSTANTAVA</sequence>
<reference evidence="1" key="2">
    <citation type="journal article" date="2023" name="IMA Fungus">
        <title>Comparative genomic study of the Penicillium genus elucidates a diverse pangenome and 15 lateral gene transfer events.</title>
        <authorList>
            <person name="Petersen C."/>
            <person name="Sorensen T."/>
            <person name="Nielsen M.R."/>
            <person name="Sondergaard T.E."/>
            <person name="Sorensen J.L."/>
            <person name="Fitzpatrick D.A."/>
            <person name="Frisvad J.C."/>
            <person name="Nielsen K.L."/>
        </authorList>
    </citation>
    <scope>NUCLEOTIDE SEQUENCE</scope>
    <source>
        <strain evidence="1">IBT 17660</strain>
    </source>
</reference>
<accession>A0A9X0BKS7</accession>
<comment type="caution">
    <text evidence="1">The sequence shown here is derived from an EMBL/GenBank/DDBJ whole genome shotgun (WGS) entry which is preliminary data.</text>
</comment>
<reference evidence="1" key="1">
    <citation type="submission" date="2022-12" db="EMBL/GenBank/DDBJ databases">
        <authorList>
            <person name="Petersen C."/>
        </authorList>
    </citation>
    <scope>NUCLEOTIDE SEQUENCE</scope>
    <source>
        <strain evidence="1">IBT 17660</strain>
    </source>
</reference>
<evidence type="ECO:0000313" key="2">
    <source>
        <dbReference type="Proteomes" id="UP001147760"/>
    </source>
</evidence>
<dbReference type="AlphaFoldDB" id="A0A9X0BKS7"/>
<organism evidence="1 2">
    <name type="scientific">Penicillium desertorum</name>
    <dbReference type="NCBI Taxonomy" id="1303715"/>
    <lineage>
        <taxon>Eukaryota</taxon>
        <taxon>Fungi</taxon>
        <taxon>Dikarya</taxon>
        <taxon>Ascomycota</taxon>
        <taxon>Pezizomycotina</taxon>
        <taxon>Eurotiomycetes</taxon>
        <taxon>Eurotiomycetidae</taxon>
        <taxon>Eurotiales</taxon>
        <taxon>Aspergillaceae</taxon>
        <taxon>Penicillium</taxon>
    </lineage>
</organism>
<name>A0A9X0BKS7_9EURO</name>
<proteinExistence type="predicted"/>
<gene>
    <name evidence="1" type="ORF">N7530_008035</name>
</gene>
<evidence type="ECO:0000313" key="1">
    <source>
        <dbReference type="EMBL" id="KAJ5470678.1"/>
    </source>
</evidence>
<protein>
    <submittedName>
        <fullName evidence="1">Uncharacterized protein</fullName>
    </submittedName>
</protein>
<keyword evidence="2" id="KW-1185">Reference proteome</keyword>
<dbReference type="Proteomes" id="UP001147760">
    <property type="component" value="Unassembled WGS sequence"/>
</dbReference>